<dbReference type="CDD" id="cd11614">
    <property type="entry name" value="SAF_CpaB_FlgA_like"/>
    <property type="match status" value="1"/>
</dbReference>
<dbReference type="EMBL" id="SZYH01000001">
    <property type="protein sequence ID" value="TKV69248.1"/>
    <property type="molecule type" value="Genomic_DNA"/>
</dbReference>
<gene>
    <name evidence="3" type="primary">cpaB</name>
    <name evidence="3" type="ORF">FDP08_14645</name>
</gene>
<dbReference type="InterPro" id="IPR031571">
    <property type="entry name" value="RcpC_dom"/>
</dbReference>
<evidence type="ECO:0000313" key="4">
    <source>
        <dbReference type="Proteomes" id="UP000308488"/>
    </source>
</evidence>
<feature type="domain" description="SAF" evidence="2">
    <location>
        <begin position="41"/>
        <end position="103"/>
    </location>
</feature>
<dbReference type="RefSeq" id="WP_137436864.1">
    <property type="nucleotide sequence ID" value="NZ_SZYH01000001.1"/>
</dbReference>
<accession>A0A4U6R889</accession>
<dbReference type="Pfam" id="PF08666">
    <property type="entry name" value="SAF"/>
    <property type="match status" value="1"/>
</dbReference>
<dbReference type="NCBIfam" id="TIGR03177">
    <property type="entry name" value="pilus_cpaB"/>
    <property type="match status" value="1"/>
</dbReference>
<dbReference type="OrthoDB" id="9788329at2"/>
<feature type="compositionally biased region" description="Basic and acidic residues" evidence="1">
    <location>
        <begin position="216"/>
        <end position="234"/>
    </location>
</feature>
<protein>
    <submittedName>
        <fullName evidence="3">Flp pilus assembly protein CpaB</fullName>
    </submittedName>
</protein>
<evidence type="ECO:0000256" key="1">
    <source>
        <dbReference type="SAM" id="MobiDB-lite"/>
    </source>
</evidence>
<dbReference type="AlphaFoldDB" id="A0A4U6R889"/>
<dbReference type="Proteomes" id="UP000308488">
    <property type="component" value="Unassembled WGS sequence"/>
</dbReference>
<comment type="caution">
    <text evidence="3">The sequence shown here is derived from an EMBL/GenBank/DDBJ whole genome shotgun (WGS) entry which is preliminary data.</text>
</comment>
<dbReference type="SMART" id="SM00858">
    <property type="entry name" value="SAF"/>
    <property type="match status" value="1"/>
</dbReference>
<dbReference type="Pfam" id="PF16976">
    <property type="entry name" value="RcpC"/>
    <property type="match status" value="1"/>
</dbReference>
<keyword evidence="4" id="KW-1185">Reference proteome</keyword>
<dbReference type="InterPro" id="IPR017592">
    <property type="entry name" value="Pilus_assmbl_Flp-typ_CpaB"/>
</dbReference>
<name>A0A4U6R889_9GAMM</name>
<sequence length="269" mass="28714">MFKSRTVLILGFALMMGLGAAYLARGWAVDRFASPATDDGIPVVVAALQVPFGKKLEASDLRVANMPSSMVPSGAYKDIAEVESTVAMTTMYPGEVILREKVVAFGGGSALSAVIAPNMRAVTVRVNDVIGVAGFLMPGNRVDVVSAIPNGNRRYHSRTLLENVKVLAVDQTASPEKDKPVIVRAVTLELSSTDAEELVKATQEGVVQLALRNPLDDSIRPLPEPKPEKEKVVAEVKPAPKPAPRRVVSTTSRVTVIRGTEVTTSRVSM</sequence>
<evidence type="ECO:0000259" key="2">
    <source>
        <dbReference type="SMART" id="SM00858"/>
    </source>
</evidence>
<organism evidence="3 4">
    <name type="scientific">Marinobacter panjinensis</name>
    <dbReference type="NCBI Taxonomy" id="2576384"/>
    <lineage>
        <taxon>Bacteria</taxon>
        <taxon>Pseudomonadati</taxon>
        <taxon>Pseudomonadota</taxon>
        <taxon>Gammaproteobacteria</taxon>
        <taxon>Pseudomonadales</taxon>
        <taxon>Marinobacteraceae</taxon>
        <taxon>Marinobacter</taxon>
    </lineage>
</organism>
<dbReference type="InterPro" id="IPR013974">
    <property type="entry name" value="SAF"/>
</dbReference>
<proteinExistence type="predicted"/>
<reference evidence="3 4" key="1">
    <citation type="submission" date="2019-05" db="EMBL/GenBank/DDBJ databases">
        <title>Marinobacter panjinensis sp. nov., a moderately halophilic bacterium isolated from sea tidal flat environment.</title>
        <authorList>
            <person name="Yang W."/>
            <person name="An M."/>
            <person name="He W."/>
            <person name="Luo X."/>
            <person name="Zhu L."/>
            <person name="Chen G."/>
            <person name="Zhang Y."/>
            <person name="Wang Y."/>
        </authorList>
    </citation>
    <scope>NUCLEOTIDE SEQUENCE [LARGE SCALE GENOMIC DNA]</scope>
    <source>
        <strain evidence="3 4">PJ-16</strain>
    </source>
</reference>
<feature type="region of interest" description="Disordered" evidence="1">
    <location>
        <begin position="216"/>
        <end position="249"/>
    </location>
</feature>
<evidence type="ECO:0000313" key="3">
    <source>
        <dbReference type="EMBL" id="TKV69248.1"/>
    </source>
</evidence>